<evidence type="ECO:0000256" key="1">
    <source>
        <dbReference type="SAM" id="Coils"/>
    </source>
</evidence>
<organism evidence="2 3">
    <name type="scientific">Sphagnurus paluster</name>
    <dbReference type="NCBI Taxonomy" id="117069"/>
    <lineage>
        <taxon>Eukaryota</taxon>
        <taxon>Fungi</taxon>
        <taxon>Dikarya</taxon>
        <taxon>Basidiomycota</taxon>
        <taxon>Agaricomycotina</taxon>
        <taxon>Agaricomycetes</taxon>
        <taxon>Agaricomycetidae</taxon>
        <taxon>Agaricales</taxon>
        <taxon>Tricholomatineae</taxon>
        <taxon>Lyophyllaceae</taxon>
        <taxon>Sphagnurus</taxon>
    </lineage>
</organism>
<dbReference type="Proteomes" id="UP000717328">
    <property type="component" value="Unassembled WGS sequence"/>
</dbReference>
<dbReference type="OrthoDB" id="5424209at2759"/>
<keyword evidence="1" id="KW-0175">Coiled coil</keyword>
<accession>A0A9P7KMD7</accession>
<dbReference type="EMBL" id="JABCKI010000038">
    <property type="protein sequence ID" value="KAG5653700.1"/>
    <property type="molecule type" value="Genomic_DNA"/>
</dbReference>
<dbReference type="AlphaFoldDB" id="A0A9P7KMD7"/>
<reference evidence="2" key="1">
    <citation type="submission" date="2021-02" db="EMBL/GenBank/DDBJ databases">
        <authorList>
            <person name="Nieuwenhuis M."/>
            <person name="Van De Peppel L.J.J."/>
        </authorList>
    </citation>
    <scope>NUCLEOTIDE SEQUENCE</scope>
    <source>
        <strain evidence="2">D49</strain>
    </source>
</reference>
<protein>
    <submittedName>
        <fullName evidence="2">Uncharacterized protein</fullName>
    </submittedName>
</protein>
<gene>
    <name evidence="2" type="ORF">H0H81_011280</name>
</gene>
<feature type="coiled-coil region" evidence="1">
    <location>
        <begin position="198"/>
        <end position="232"/>
    </location>
</feature>
<keyword evidence="3" id="KW-1185">Reference proteome</keyword>
<evidence type="ECO:0000313" key="3">
    <source>
        <dbReference type="Proteomes" id="UP000717328"/>
    </source>
</evidence>
<name>A0A9P7KMD7_9AGAR</name>
<comment type="caution">
    <text evidence="2">The sequence shown here is derived from an EMBL/GenBank/DDBJ whole genome shotgun (WGS) entry which is preliminary data.</text>
</comment>
<reference evidence="2" key="2">
    <citation type="submission" date="2021-10" db="EMBL/GenBank/DDBJ databases">
        <title>Phylogenomics reveals ancestral predisposition of the termite-cultivated fungus Termitomyces towards a domesticated lifestyle.</title>
        <authorList>
            <person name="Auxier B."/>
            <person name="Grum-Grzhimaylo A."/>
            <person name="Cardenas M.E."/>
            <person name="Lodge J.D."/>
            <person name="Laessoe T."/>
            <person name="Pedersen O."/>
            <person name="Smith M.E."/>
            <person name="Kuyper T.W."/>
            <person name="Franco-Molano E.A."/>
            <person name="Baroni T.J."/>
            <person name="Aanen D.K."/>
        </authorList>
    </citation>
    <scope>NUCLEOTIDE SEQUENCE</scope>
    <source>
        <strain evidence="2">D49</strain>
    </source>
</reference>
<sequence>MDIIRFGIGDEPSGPPVVWIGVAPQTVSTEDARTSANECLDLLRQFDMDDVEVEFRESSYVRTGRPCPRKPVINCRPTVNVHGAPTPALGLSIAAQATPCAEGTGALYLAEGGGSQNVLLLTARHVLFPPNRGSNLDYAHTDPSAPRHDVVVLGTRAFDNLMESIKITIDTQAHMVELYEQQTDMWRERLTSGDEDVVEEANMELAHTLKSLNEANKTIKALDNFLDEVKTDSSQATEGVIGHVVRSPPITFGADTEGFTEDYAVVKLDGAKFKKAFKGNVIDLGASRLILPRPSRLLLYLGTKISASGFTLKNIRAATKFRYPADRLLPFQGIISEDLMHHPHLLDQDGEGCLFVIKNGNATSVTIGRATGIFSYICQYFSDDTYQISKE</sequence>
<evidence type="ECO:0000313" key="2">
    <source>
        <dbReference type="EMBL" id="KAG5653700.1"/>
    </source>
</evidence>
<proteinExistence type="predicted"/>